<dbReference type="AlphaFoldDB" id="A0AAV7N0R2"/>
<name>A0AAV7N0R2_PLEWA</name>
<gene>
    <name evidence="1" type="ORF">NDU88_005270</name>
</gene>
<dbReference type="Proteomes" id="UP001066276">
    <property type="component" value="Chromosome 9"/>
</dbReference>
<evidence type="ECO:0000313" key="2">
    <source>
        <dbReference type="Proteomes" id="UP001066276"/>
    </source>
</evidence>
<accession>A0AAV7N0R2</accession>
<reference evidence="1" key="1">
    <citation type="journal article" date="2022" name="bioRxiv">
        <title>Sequencing and chromosome-scale assembly of the giantPleurodeles waltlgenome.</title>
        <authorList>
            <person name="Brown T."/>
            <person name="Elewa A."/>
            <person name="Iarovenko S."/>
            <person name="Subramanian E."/>
            <person name="Araus A.J."/>
            <person name="Petzold A."/>
            <person name="Susuki M."/>
            <person name="Suzuki K.-i.T."/>
            <person name="Hayashi T."/>
            <person name="Toyoda A."/>
            <person name="Oliveira C."/>
            <person name="Osipova E."/>
            <person name="Leigh N.D."/>
            <person name="Simon A."/>
            <person name="Yun M.H."/>
        </authorList>
    </citation>
    <scope>NUCLEOTIDE SEQUENCE</scope>
    <source>
        <strain evidence="1">20211129_DDA</strain>
        <tissue evidence="1">Liver</tissue>
    </source>
</reference>
<protein>
    <submittedName>
        <fullName evidence="1">Uncharacterized protein</fullName>
    </submittedName>
</protein>
<evidence type="ECO:0000313" key="1">
    <source>
        <dbReference type="EMBL" id="KAJ1107883.1"/>
    </source>
</evidence>
<organism evidence="1 2">
    <name type="scientific">Pleurodeles waltl</name>
    <name type="common">Iberian ribbed newt</name>
    <dbReference type="NCBI Taxonomy" id="8319"/>
    <lineage>
        <taxon>Eukaryota</taxon>
        <taxon>Metazoa</taxon>
        <taxon>Chordata</taxon>
        <taxon>Craniata</taxon>
        <taxon>Vertebrata</taxon>
        <taxon>Euteleostomi</taxon>
        <taxon>Amphibia</taxon>
        <taxon>Batrachia</taxon>
        <taxon>Caudata</taxon>
        <taxon>Salamandroidea</taxon>
        <taxon>Salamandridae</taxon>
        <taxon>Pleurodelinae</taxon>
        <taxon>Pleurodeles</taxon>
    </lineage>
</organism>
<dbReference type="EMBL" id="JANPWB010000013">
    <property type="protein sequence ID" value="KAJ1107883.1"/>
    <property type="molecule type" value="Genomic_DNA"/>
</dbReference>
<comment type="caution">
    <text evidence="1">The sequence shown here is derived from an EMBL/GenBank/DDBJ whole genome shotgun (WGS) entry which is preliminary data.</text>
</comment>
<sequence length="231" mass="26076">MPDPDRYAAQPKTDGKIDALSDRMDRMSECIDKQSECLDIVKRHVSEAEGKQVPTSAAQNQQQQKVISKLLTKAKALEAHSLRNKLHIVGLAESTNVEKHGEICATIGYFSNVFVVCHAHRSLPLCPRLGARPSPIISSLLNYHAQEPALFRSRELKVLRLRPPVFSWWFPQYSLLDAVLCEELAQAIDEYFCYKMGSTEKFVTVWESFKAYIWGGTISEHADALRSVRAT</sequence>
<proteinExistence type="predicted"/>
<keyword evidence="2" id="KW-1185">Reference proteome</keyword>